<dbReference type="SMART" id="SM00922">
    <property type="entry name" value="MR_MLE"/>
    <property type="match status" value="1"/>
</dbReference>
<dbReference type="InterPro" id="IPR029065">
    <property type="entry name" value="Enolase_C-like"/>
</dbReference>
<dbReference type="InterPro" id="IPR036849">
    <property type="entry name" value="Enolase-like_C_sf"/>
</dbReference>
<accession>A0ABY7BT50</accession>
<sequence>MSDAPTVARAEIARIVMPLKRPVRLGTLEIRERAYVVLRLTLSDGATGNAFGYDRGMPLYEVVVEAARRYLGASTDARDTLRFTALGPTPAPRATMVRGVSLCDIALRDAMAVGAGQPLHAMLGTVRDRVEVMPVIGYGMTPDVAAREGASLADRDFRTIKLMIDGGDFAFDRAVVEALAAALPPQTRFGLDAHWSFKRVDDALPWCRLAEDCCALFLEDPVAPTAWRVAADLRAETRVPLCLGEDAIDIDALRDMCEGADILRLDAAASGGLGYALDGLALARRMDKTVIPHVFSTLHQHLAFADEIVTRIEAILPEVGADPIDDILLHPLSIADGAACAPADPGAGTALDWAGLQPFVLRKETLTP</sequence>
<evidence type="ECO:0000256" key="2">
    <source>
        <dbReference type="ARBA" id="ARBA00005183"/>
    </source>
</evidence>
<dbReference type="InterPro" id="IPR029017">
    <property type="entry name" value="Enolase-like_N"/>
</dbReference>
<keyword evidence="6" id="KW-1185">Reference proteome</keyword>
<feature type="domain" description="Mandelate racemase/muconate lactonizing enzyme C-terminal" evidence="4">
    <location>
        <begin position="142"/>
        <end position="240"/>
    </location>
</feature>
<evidence type="ECO:0000259" key="4">
    <source>
        <dbReference type="SMART" id="SM00922"/>
    </source>
</evidence>
<dbReference type="Proteomes" id="UP001164020">
    <property type="component" value="Plasmid unnamed1"/>
</dbReference>
<dbReference type="InterPro" id="IPR013342">
    <property type="entry name" value="Mandelate_racemase_C"/>
</dbReference>
<organism evidence="5 6">
    <name type="scientific">Jiella pelagia</name>
    <dbReference type="NCBI Taxonomy" id="2986949"/>
    <lineage>
        <taxon>Bacteria</taxon>
        <taxon>Pseudomonadati</taxon>
        <taxon>Pseudomonadota</taxon>
        <taxon>Alphaproteobacteria</taxon>
        <taxon>Hyphomicrobiales</taxon>
        <taxon>Aurantimonadaceae</taxon>
        <taxon>Jiella</taxon>
    </lineage>
</organism>
<evidence type="ECO:0000256" key="1">
    <source>
        <dbReference type="ARBA" id="ARBA00001426"/>
    </source>
</evidence>
<keyword evidence="5" id="KW-0614">Plasmid</keyword>
<dbReference type="Gene3D" id="3.30.390.10">
    <property type="entry name" value="Enolase-like, N-terminal domain"/>
    <property type="match status" value="1"/>
</dbReference>
<dbReference type="EC" id="4.2.1.40" evidence="3"/>
<dbReference type="PANTHER" id="PTHR48080:SF4">
    <property type="entry name" value="GLUCARATE DEHYDRATASE"/>
    <property type="match status" value="1"/>
</dbReference>
<comment type="catalytic activity">
    <reaction evidence="1">
        <text>D-glucarate = 5-dehydro-4-deoxy-D-glucarate + H2O</text>
        <dbReference type="Rhea" id="RHEA:14573"/>
        <dbReference type="ChEBI" id="CHEBI:15377"/>
        <dbReference type="ChEBI" id="CHEBI:30612"/>
        <dbReference type="ChEBI" id="CHEBI:42819"/>
        <dbReference type="EC" id="4.2.1.40"/>
    </reaction>
</comment>
<comment type="pathway">
    <text evidence="2">Carbohydrate acid metabolism; D-glucarate degradation; 2,5-dioxopentanoate from D-glucarate: step 1/2.</text>
</comment>
<evidence type="ECO:0000313" key="5">
    <source>
        <dbReference type="EMBL" id="WAP66772.1"/>
    </source>
</evidence>
<proteinExistence type="predicted"/>
<reference evidence="5" key="1">
    <citation type="submission" date="2022-12" db="EMBL/GenBank/DDBJ databases">
        <title>Jiella pelagia sp. nov., isolated from phosphonate enriched culture of Northwest Pacific surface seawater.</title>
        <authorList>
            <person name="Shin D.Y."/>
            <person name="Hwang C.Y."/>
        </authorList>
    </citation>
    <scope>NUCLEOTIDE SEQUENCE</scope>
    <source>
        <strain evidence="5">HL-NP1</strain>
        <plasmid evidence="5">unnamed1</plasmid>
    </source>
</reference>
<name>A0ABY7BT50_9HYPH</name>
<evidence type="ECO:0000256" key="3">
    <source>
        <dbReference type="ARBA" id="ARBA00011973"/>
    </source>
</evidence>
<dbReference type="Pfam" id="PF13378">
    <property type="entry name" value="MR_MLE_C"/>
    <property type="match status" value="1"/>
</dbReference>
<gene>
    <name evidence="5" type="ORF">OH818_01045</name>
</gene>
<dbReference type="SUPFAM" id="SSF54826">
    <property type="entry name" value="Enolase N-terminal domain-like"/>
    <property type="match status" value="1"/>
</dbReference>
<geneLocation type="plasmid" evidence="5 6">
    <name>unnamed1</name>
</geneLocation>
<dbReference type="PANTHER" id="PTHR48080">
    <property type="entry name" value="D-GALACTONATE DEHYDRATASE-RELATED"/>
    <property type="match status" value="1"/>
</dbReference>
<dbReference type="EMBL" id="CP114028">
    <property type="protein sequence ID" value="WAP66772.1"/>
    <property type="molecule type" value="Genomic_DNA"/>
</dbReference>
<protein>
    <recommendedName>
        <fullName evidence="3">glucarate dehydratase</fullName>
        <ecNumber evidence="3">4.2.1.40</ecNumber>
    </recommendedName>
</protein>
<evidence type="ECO:0000313" key="6">
    <source>
        <dbReference type="Proteomes" id="UP001164020"/>
    </source>
</evidence>
<dbReference type="Gene3D" id="3.20.20.120">
    <property type="entry name" value="Enolase-like C-terminal domain"/>
    <property type="match status" value="1"/>
</dbReference>
<dbReference type="InterPro" id="IPR034593">
    <property type="entry name" value="DgoD-like"/>
</dbReference>
<dbReference type="SFLD" id="SFLDS00001">
    <property type="entry name" value="Enolase"/>
    <property type="match status" value="1"/>
</dbReference>
<dbReference type="SUPFAM" id="SSF51604">
    <property type="entry name" value="Enolase C-terminal domain-like"/>
    <property type="match status" value="1"/>
</dbReference>